<dbReference type="InterPro" id="IPR026960">
    <property type="entry name" value="RVT-Znf"/>
</dbReference>
<dbReference type="AlphaFoldDB" id="A0A2I0WZD2"/>
<feature type="domain" description="Reverse transcriptase zinc-binding" evidence="1">
    <location>
        <begin position="3"/>
        <end position="44"/>
    </location>
</feature>
<evidence type="ECO:0000313" key="2">
    <source>
        <dbReference type="EMBL" id="PKU81024.1"/>
    </source>
</evidence>
<proteinExistence type="predicted"/>
<dbReference type="Proteomes" id="UP000233837">
    <property type="component" value="Unassembled WGS sequence"/>
</dbReference>
<reference evidence="2 3" key="1">
    <citation type="journal article" date="2016" name="Sci. Rep.">
        <title>The Dendrobium catenatum Lindl. genome sequence provides insights into polysaccharide synthase, floral development and adaptive evolution.</title>
        <authorList>
            <person name="Zhang G.Q."/>
            <person name="Xu Q."/>
            <person name="Bian C."/>
            <person name="Tsai W.C."/>
            <person name="Yeh C.M."/>
            <person name="Liu K.W."/>
            <person name="Yoshida K."/>
            <person name="Zhang L.S."/>
            <person name="Chang S.B."/>
            <person name="Chen F."/>
            <person name="Shi Y."/>
            <person name="Su Y.Y."/>
            <person name="Zhang Y.Q."/>
            <person name="Chen L.J."/>
            <person name="Yin Y."/>
            <person name="Lin M."/>
            <person name="Huang H."/>
            <person name="Deng H."/>
            <person name="Wang Z.W."/>
            <person name="Zhu S.L."/>
            <person name="Zhao X."/>
            <person name="Deng C."/>
            <person name="Niu S.C."/>
            <person name="Huang J."/>
            <person name="Wang M."/>
            <person name="Liu G.H."/>
            <person name="Yang H.J."/>
            <person name="Xiao X.J."/>
            <person name="Hsiao Y.Y."/>
            <person name="Wu W.L."/>
            <person name="Chen Y.Y."/>
            <person name="Mitsuda N."/>
            <person name="Ohme-Takagi M."/>
            <person name="Luo Y.B."/>
            <person name="Van de Peer Y."/>
            <person name="Liu Z.J."/>
        </authorList>
    </citation>
    <scope>NUCLEOTIDE SEQUENCE [LARGE SCALE GENOMIC DNA]</scope>
    <source>
        <tissue evidence="2">The whole plant</tissue>
    </source>
</reference>
<dbReference type="EMBL" id="KZ502292">
    <property type="protein sequence ID" value="PKU81024.1"/>
    <property type="molecule type" value="Genomic_DNA"/>
</dbReference>
<dbReference type="Pfam" id="PF13966">
    <property type="entry name" value="zf-RVT"/>
    <property type="match status" value="1"/>
</dbReference>
<evidence type="ECO:0000259" key="1">
    <source>
        <dbReference type="Pfam" id="PF13966"/>
    </source>
</evidence>
<reference evidence="2 3" key="2">
    <citation type="journal article" date="2017" name="Nature">
        <title>The Apostasia genome and the evolution of orchids.</title>
        <authorList>
            <person name="Zhang G.Q."/>
            <person name="Liu K.W."/>
            <person name="Li Z."/>
            <person name="Lohaus R."/>
            <person name="Hsiao Y.Y."/>
            <person name="Niu S.C."/>
            <person name="Wang J.Y."/>
            <person name="Lin Y.C."/>
            <person name="Xu Q."/>
            <person name="Chen L.J."/>
            <person name="Yoshida K."/>
            <person name="Fujiwara S."/>
            <person name="Wang Z.W."/>
            <person name="Zhang Y.Q."/>
            <person name="Mitsuda N."/>
            <person name="Wang M."/>
            <person name="Liu G.H."/>
            <person name="Pecoraro L."/>
            <person name="Huang H.X."/>
            <person name="Xiao X.J."/>
            <person name="Lin M."/>
            <person name="Wu X.Y."/>
            <person name="Wu W.L."/>
            <person name="Chen Y.Y."/>
            <person name="Chang S.B."/>
            <person name="Sakamoto S."/>
            <person name="Ohme-Takagi M."/>
            <person name="Yagi M."/>
            <person name="Zeng S.J."/>
            <person name="Shen C.Y."/>
            <person name="Yeh C.M."/>
            <person name="Luo Y.B."/>
            <person name="Tsai W.C."/>
            <person name="Van de Peer Y."/>
            <person name="Liu Z.J."/>
        </authorList>
    </citation>
    <scope>NUCLEOTIDE SEQUENCE [LARGE SCALE GENOMIC DNA]</scope>
    <source>
        <tissue evidence="2">The whole plant</tissue>
    </source>
</reference>
<organism evidence="2 3">
    <name type="scientific">Dendrobium catenatum</name>
    <dbReference type="NCBI Taxonomy" id="906689"/>
    <lineage>
        <taxon>Eukaryota</taxon>
        <taxon>Viridiplantae</taxon>
        <taxon>Streptophyta</taxon>
        <taxon>Embryophyta</taxon>
        <taxon>Tracheophyta</taxon>
        <taxon>Spermatophyta</taxon>
        <taxon>Magnoliopsida</taxon>
        <taxon>Liliopsida</taxon>
        <taxon>Asparagales</taxon>
        <taxon>Orchidaceae</taxon>
        <taxon>Epidendroideae</taxon>
        <taxon>Malaxideae</taxon>
        <taxon>Dendrobiinae</taxon>
        <taxon>Dendrobium</taxon>
    </lineage>
</organism>
<gene>
    <name evidence="2" type="ORF">MA16_Dca025208</name>
</gene>
<evidence type="ECO:0000313" key="3">
    <source>
        <dbReference type="Proteomes" id="UP000233837"/>
    </source>
</evidence>
<name>A0A2I0WZD2_9ASPA</name>
<protein>
    <recommendedName>
        <fullName evidence="1">Reverse transcriptase zinc-binding domain-containing protein</fullName>
    </recommendedName>
</protein>
<accession>A0A2I0WZD2</accession>
<keyword evidence="3" id="KW-1185">Reference proteome</keyword>
<sequence>MSISNGLKTIDLLVKRNIIVPLYCILCNIGDDFHRHLFFECEFSFYIISKFVPGLNFFFLRLNLK</sequence>